<sequence>MSNDINNINDNDHNNDEINFLDSLDTEPTAKARSRTPPQVSQVSLPPASPVFHKVLEFAGIALISAALTAGLVVWKLGPREVAPAPSVNALKLGRTFVPKLAHALADGFEAGADAIKAGKSLGEGDALIKTTFHASRAKAFDDHASQAIHELVPDGQEIKDVTTRNAVVDLFRGFAQGLREAQ</sequence>
<organism evidence="2">
    <name type="scientific">Singulisphaera sp. Ch08</name>
    <dbReference type="NCBI Taxonomy" id="3120278"/>
    <lineage>
        <taxon>Bacteria</taxon>
        <taxon>Pseudomonadati</taxon>
        <taxon>Planctomycetota</taxon>
        <taxon>Planctomycetia</taxon>
        <taxon>Isosphaerales</taxon>
        <taxon>Isosphaeraceae</taxon>
        <taxon>Singulisphaera</taxon>
    </lineage>
</organism>
<evidence type="ECO:0000313" key="2">
    <source>
        <dbReference type="EMBL" id="XBH06408.1"/>
    </source>
</evidence>
<dbReference type="RefSeq" id="WP_406699259.1">
    <property type="nucleotide sequence ID" value="NZ_CP155447.1"/>
</dbReference>
<protein>
    <submittedName>
        <fullName evidence="2">Uncharacterized protein</fullName>
    </submittedName>
</protein>
<dbReference type="EMBL" id="CP155447">
    <property type="protein sequence ID" value="XBH06408.1"/>
    <property type="molecule type" value="Genomic_DNA"/>
</dbReference>
<gene>
    <name evidence="2" type="ORF">V5E97_10315</name>
</gene>
<feature type="region of interest" description="Disordered" evidence="1">
    <location>
        <begin position="1"/>
        <end position="20"/>
    </location>
</feature>
<evidence type="ECO:0000256" key="1">
    <source>
        <dbReference type="SAM" id="MobiDB-lite"/>
    </source>
</evidence>
<proteinExistence type="predicted"/>
<accession>A0AAU7CMW5</accession>
<dbReference type="AlphaFoldDB" id="A0AAU7CMW5"/>
<name>A0AAU7CMW5_9BACT</name>
<reference evidence="2" key="1">
    <citation type="submission" date="2024-05" db="EMBL/GenBank/DDBJ databases">
        <title>Planctomycetes of the genus Singulisphaera possess chitinolytic capabilities.</title>
        <authorList>
            <person name="Ivanova A."/>
        </authorList>
    </citation>
    <scope>NUCLEOTIDE SEQUENCE</scope>
    <source>
        <strain evidence="2">Ch08T</strain>
    </source>
</reference>